<accession>A0A5B7FUG2</accession>
<evidence type="ECO:0000313" key="2">
    <source>
        <dbReference type="EMBL" id="MPC48538.1"/>
    </source>
</evidence>
<protein>
    <recommendedName>
        <fullName evidence="1">Mutator-like transposase domain-containing protein</fullName>
    </recommendedName>
</protein>
<dbReference type="EMBL" id="VSRR010008341">
    <property type="protein sequence ID" value="MPC48538.1"/>
    <property type="molecule type" value="Genomic_DNA"/>
</dbReference>
<evidence type="ECO:0000313" key="3">
    <source>
        <dbReference type="Proteomes" id="UP000324222"/>
    </source>
</evidence>
<dbReference type="Pfam" id="PF20700">
    <property type="entry name" value="Mutator"/>
    <property type="match status" value="1"/>
</dbReference>
<feature type="domain" description="Mutator-like transposase" evidence="1">
    <location>
        <begin position="1"/>
        <end position="69"/>
    </location>
</feature>
<proteinExistence type="predicted"/>
<dbReference type="InterPro" id="IPR049012">
    <property type="entry name" value="Mutator_transp_dom"/>
</dbReference>
<reference evidence="2 3" key="1">
    <citation type="submission" date="2019-05" db="EMBL/GenBank/DDBJ databases">
        <title>Another draft genome of Portunus trituberculatus and its Hox gene families provides insights of decapod evolution.</title>
        <authorList>
            <person name="Jeong J.-H."/>
            <person name="Song I."/>
            <person name="Kim S."/>
            <person name="Choi T."/>
            <person name="Kim D."/>
            <person name="Ryu S."/>
            <person name="Kim W."/>
        </authorList>
    </citation>
    <scope>NUCLEOTIDE SEQUENCE [LARGE SCALE GENOMIC DNA]</scope>
    <source>
        <tissue evidence="2">Muscle</tissue>
    </source>
</reference>
<organism evidence="2 3">
    <name type="scientific">Portunus trituberculatus</name>
    <name type="common">Swimming crab</name>
    <name type="synonym">Neptunus trituberculatus</name>
    <dbReference type="NCBI Taxonomy" id="210409"/>
    <lineage>
        <taxon>Eukaryota</taxon>
        <taxon>Metazoa</taxon>
        <taxon>Ecdysozoa</taxon>
        <taxon>Arthropoda</taxon>
        <taxon>Crustacea</taxon>
        <taxon>Multicrustacea</taxon>
        <taxon>Malacostraca</taxon>
        <taxon>Eumalacostraca</taxon>
        <taxon>Eucarida</taxon>
        <taxon>Decapoda</taxon>
        <taxon>Pleocyemata</taxon>
        <taxon>Brachyura</taxon>
        <taxon>Eubrachyura</taxon>
        <taxon>Portunoidea</taxon>
        <taxon>Portunidae</taxon>
        <taxon>Portuninae</taxon>
        <taxon>Portunus</taxon>
    </lineage>
</organism>
<comment type="caution">
    <text evidence="2">The sequence shown here is derived from an EMBL/GenBank/DDBJ whole genome shotgun (WGS) entry which is preliminary data.</text>
</comment>
<evidence type="ECO:0000259" key="1">
    <source>
        <dbReference type="Pfam" id="PF20700"/>
    </source>
</evidence>
<name>A0A5B7FUG2_PORTR</name>
<dbReference type="AlphaFoldDB" id="A0A5B7FUG2"/>
<sequence>MEPEIAVRIWSRSSDYKMRFTTFVGDWDSSAYNAVCGLNGGRGSYEVPVTKDECVNHVSKRMGARLRKLKRAVNLPEFQINLPQSQINLPSERTCFCL</sequence>
<gene>
    <name evidence="2" type="ORF">E2C01_042313</name>
</gene>
<keyword evidence="3" id="KW-1185">Reference proteome</keyword>
<dbReference type="Proteomes" id="UP000324222">
    <property type="component" value="Unassembled WGS sequence"/>
</dbReference>